<dbReference type="Gene3D" id="3.90.190.20">
    <property type="entry name" value="Mur ligase, C-terminal domain"/>
    <property type="match status" value="1"/>
</dbReference>
<dbReference type="InterPro" id="IPR018109">
    <property type="entry name" value="Folylpolyglutamate_synth_CS"/>
</dbReference>
<comment type="function">
    <text evidence="1">Functions in two distinct reactions of the de novo folate biosynthetic pathway. Catalyzes the addition of a glutamate residue to dihydropteroate (7,8-dihydropteroate or H2Pte) to form dihydrofolate (7,8-dihydrofolate monoglutamate or H2Pte-Glu). Also catalyzes successive additions of L-glutamate to tetrahydrofolate or 10-formyltetrahydrofolate or 5,10-methylenetetrahydrofolate, leading to folylpolyglutamate derivatives.</text>
</comment>
<keyword evidence="11" id="KW-0067">ATP-binding</keyword>
<feature type="domain" description="Mur ligase C-terminal" evidence="21">
    <location>
        <begin position="278"/>
        <end position="395"/>
    </location>
</feature>
<keyword evidence="13" id="KW-0289">Folate biosynthesis</keyword>
<sequence length="403" mass="45189">MKYKETLDWMFAQLPMYQQKGKIAYKDKLDNSINFALHLNNPEKKFKSIHVAGTNGKGSSCHMLASVLQEAGYKVGLYTSPHLKDFRERIKINGKKISKKNVKRFIAINKFFLEEHALSFFEMTVGMAFHYFAEQKVDIAVIEVGLGGRLDSTNIIVPEVSLITNIGLDHIHLLGDTLEKIALEKAGIIKKGVPVVVSETQAETKGIFSMLASQKKSSIVFADQKDIVVYPTDLLGKYQTKNVKGVLACLKELTGFKIKKKHITKGLLSVVKNTGLLGRWQQLGQEPTIICDTAHNKEGLALVLNQIKQQSFDKLHMVVGFVNDKKLDVILSMLPKDAMYYFVCPNVPRGLQVKKLRQLARDFDLNGEAYKSVLEGFQFAKSRAKKNDFLYIGGSTFVVAEIV</sequence>
<evidence type="ECO:0000256" key="17">
    <source>
        <dbReference type="ARBA" id="ARBA00047493"/>
    </source>
</evidence>
<dbReference type="SUPFAM" id="SSF53623">
    <property type="entry name" value="MurD-like peptide ligases, catalytic domain"/>
    <property type="match status" value="1"/>
</dbReference>
<evidence type="ECO:0000256" key="5">
    <source>
        <dbReference type="ARBA" id="ARBA00013023"/>
    </source>
</evidence>
<dbReference type="Pfam" id="PF08245">
    <property type="entry name" value="Mur_ligase_M"/>
    <property type="match status" value="1"/>
</dbReference>
<dbReference type="RefSeq" id="WP_377768660.1">
    <property type="nucleotide sequence ID" value="NZ_JBHULB010000083.1"/>
</dbReference>
<evidence type="ECO:0000256" key="3">
    <source>
        <dbReference type="ARBA" id="ARBA00005150"/>
    </source>
</evidence>
<dbReference type="Gene3D" id="3.40.1190.10">
    <property type="entry name" value="Mur-like, catalytic domain"/>
    <property type="match status" value="1"/>
</dbReference>
<comment type="similarity">
    <text evidence="4">Belongs to the folylpolyglutamate synthase family.</text>
</comment>
<name>A0ABW5N1Y4_9FLAO</name>
<keyword evidence="8 23" id="KW-0436">Ligase</keyword>
<dbReference type="NCBIfam" id="TIGR01499">
    <property type="entry name" value="folC"/>
    <property type="match status" value="1"/>
</dbReference>
<evidence type="ECO:0000259" key="22">
    <source>
        <dbReference type="Pfam" id="PF08245"/>
    </source>
</evidence>
<accession>A0ABW5N1Y4</accession>
<dbReference type="PANTHER" id="PTHR11136:SF0">
    <property type="entry name" value="DIHYDROFOLATE SYNTHETASE-RELATED"/>
    <property type="match status" value="1"/>
</dbReference>
<evidence type="ECO:0000256" key="14">
    <source>
        <dbReference type="ARBA" id="ARBA00030048"/>
    </source>
</evidence>
<dbReference type="EC" id="6.3.2.12" evidence="5"/>
<evidence type="ECO:0000256" key="7">
    <source>
        <dbReference type="ARBA" id="ARBA00019357"/>
    </source>
</evidence>
<comment type="catalytic activity">
    <reaction evidence="18">
        <text>10-formyltetrahydrofolyl-(gamma-L-Glu)(n) + L-glutamate + ATP = 10-formyltetrahydrofolyl-(gamma-L-Glu)(n+1) + ADP + phosphate + H(+)</text>
        <dbReference type="Rhea" id="RHEA:51904"/>
        <dbReference type="Rhea" id="RHEA-COMP:13088"/>
        <dbReference type="Rhea" id="RHEA-COMP:14300"/>
        <dbReference type="ChEBI" id="CHEBI:15378"/>
        <dbReference type="ChEBI" id="CHEBI:29985"/>
        <dbReference type="ChEBI" id="CHEBI:30616"/>
        <dbReference type="ChEBI" id="CHEBI:43474"/>
        <dbReference type="ChEBI" id="CHEBI:134413"/>
        <dbReference type="ChEBI" id="CHEBI:456216"/>
        <dbReference type="EC" id="6.3.2.17"/>
    </reaction>
</comment>
<dbReference type="InterPro" id="IPR013221">
    <property type="entry name" value="Mur_ligase_cen"/>
</dbReference>
<dbReference type="EC" id="6.3.2.17" evidence="6"/>
<evidence type="ECO:0000256" key="2">
    <source>
        <dbReference type="ARBA" id="ARBA00004799"/>
    </source>
</evidence>
<evidence type="ECO:0000256" key="4">
    <source>
        <dbReference type="ARBA" id="ARBA00008276"/>
    </source>
</evidence>
<evidence type="ECO:0000256" key="13">
    <source>
        <dbReference type="ARBA" id="ARBA00022909"/>
    </source>
</evidence>
<evidence type="ECO:0000256" key="16">
    <source>
        <dbReference type="ARBA" id="ARBA00032510"/>
    </source>
</evidence>
<comment type="catalytic activity">
    <reaction evidence="20">
        <text>7,8-dihydropteroate + L-glutamate + ATP = 7,8-dihydrofolate + ADP + phosphate + H(+)</text>
        <dbReference type="Rhea" id="RHEA:23584"/>
        <dbReference type="ChEBI" id="CHEBI:15378"/>
        <dbReference type="ChEBI" id="CHEBI:17839"/>
        <dbReference type="ChEBI" id="CHEBI:29985"/>
        <dbReference type="ChEBI" id="CHEBI:30616"/>
        <dbReference type="ChEBI" id="CHEBI:43474"/>
        <dbReference type="ChEBI" id="CHEBI:57451"/>
        <dbReference type="ChEBI" id="CHEBI:456216"/>
        <dbReference type="EC" id="6.3.2.12"/>
    </reaction>
</comment>
<comment type="catalytic activity">
    <reaction evidence="17">
        <text>(6S)-5,6,7,8-tetrahydrofolyl-(gamma-L-Glu)(n) + L-glutamate + ATP = (6S)-5,6,7,8-tetrahydrofolyl-(gamma-L-Glu)(n+1) + ADP + phosphate + H(+)</text>
        <dbReference type="Rhea" id="RHEA:10580"/>
        <dbReference type="Rhea" id="RHEA-COMP:14738"/>
        <dbReference type="Rhea" id="RHEA-COMP:14740"/>
        <dbReference type="ChEBI" id="CHEBI:15378"/>
        <dbReference type="ChEBI" id="CHEBI:29985"/>
        <dbReference type="ChEBI" id="CHEBI:30616"/>
        <dbReference type="ChEBI" id="CHEBI:43474"/>
        <dbReference type="ChEBI" id="CHEBI:141005"/>
        <dbReference type="ChEBI" id="CHEBI:456216"/>
        <dbReference type="EC" id="6.3.2.17"/>
    </reaction>
</comment>
<proteinExistence type="inferred from homology"/>
<evidence type="ECO:0000256" key="10">
    <source>
        <dbReference type="ARBA" id="ARBA00022741"/>
    </source>
</evidence>
<evidence type="ECO:0000313" key="24">
    <source>
        <dbReference type="Proteomes" id="UP001597526"/>
    </source>
</evidence>
<evidence type="ECO:0000256" key="15">
    <source>
        <dbReference type="ARBA" id="ARBA00030592"/>
    </source>
</evidence>
<evidence type="ECO:0000256" key="19">
    <source>
        <dbReference type="ARBA" id="ARBA00049035"/>
    </source>
</evidence>
<dbReference type="PIRSF" id="PIRSF001563">
    <property type="entry name" value="Folylpolyglu_synth"/>
    <property type="match status" value="1"/>
</dbReference>
<evidence type="ECO:0000256" key="1">
    <source>
        <dbReference type="ARBA" id="ARBA00002714"/>
    </source>
</evidence>
<feature type="domain" description="Mur ligase central" evidence="22">
    <location>
        <begin position="51"/>
        <end position="221"/>
    </location>
</feature>
<evidence type="ECO:0000256" key="8">
    <source>
        <dbReference type="ARBA" id="ARBA00022598"/>
    </source>
</evidence>
<dbReference type="PROSITE" id="PS01011">
    <property type="entry name" value="FOLYLPOLYGLU_SYNT_1"/>
    <property type="match status" value="1"/>
</dbReference>
<comment type="pathway">
    <text evidence="2">Cofactor biosynthesis; tetrahydrofolate biosynthesis; 7,8-dihydrofolate from 2-amino-4-hydroxy-6-hydroxymethyl-7,8-dihydropteridine diphosphate and 4-aminobenzoate: step 2/2.</text>
</comment>
<protein>
    <recommendedName>
        <fullName evidence="7">Dihydrofolate synthase/folylpolyglutamate synthase</fullName>
        <ecNumber evidence="5">6.3.2.12</ecNumber>
        <ecNumber evidence="6">6.3.2.17</ecNumber>
    </recommendedName>
    <alternativeName>
        <fullName evidence="16">Folylpoly-gamma-glutamate synthetase-dihydrofolate synthetase</fullName>
    </alternativeName>
    <alternativeName>
        <fullName evidence="14">Folylpolyglutamate synthetase</fullName>
    </alternativeName>
    <alternativeName>
        <fullName evidence="15">Tetrahydrofolylpolyglutamate synthase</fullName>
    </alternativeName>
</protein>
<dbReference type="PROSITE" id="PS01012">
    <property type="entry name" value="FOLYLPOLYGLU_SYNT_2"/>
    <property type="match status" value="1"/>
</dbReference>
<keyword evidence="12" id="KW-0460">Magnesium</keyword>
<dbReference type="InterPro" id="IPR001645">
    <property type="entry name" value="Folylpolyglutamate_synth"/>
</dbReference>
<dbReference type="InterPro" id="IPR036565">
    <property type="entry name" value="Mur-like_cat_sf"/>
</dbReference>
<dbReference type="InterPro" id="IPR004101">
    <property type="entry name" value="Mur_ligase_C"/>
</dbReference>
<dbReference type="PANTHER" id="PTHR11136">
    <property type="entry name" value="FOLYLPOLYGLUTAMATE SYNTHASE-RELATED"/>
    <property type="match status" value="1"/>
</dbReference>
<keyword evidence="10" id="KW-0547">Nucleotide-binding</keyword>
<evidence type="ECO:0000256" key="12">
    <source>
        <dbReference type="ARBA" id="ARBA00022842"/>
    </source>
</evidence>
<comment type="catalytic activity">
    <reaction evidence="19">
        <text>(6R)-5,10-methylenetetrahydrofolyl-(gamma-L-Glu)(n) + L-glutamate + ATP = (6R)-5,10-methylenetetrahydrofolyl-(gamma-L-Glu)(n+1) + ADP + phosphate + H(+)</text>
        <dbReference type="Rhea" id="RHEA:51912"/>
        <dbReference type="Rhea" id="RHEA-COMP:13257"/>
        <dbReference type="Rhea" id="RHEA-COMP:13258"/>
        <dbReference type="ChEBI" id="CHEBI:15378"/>
        <dbReference type="ChEBI" id="CHEBI:29985"/>
        <dbReference type="ChEBI" id="CHEBI:30616"/>
        <dbReference type="ChEBI" id="CHEBI:43474"/>
        <dbReference type="ChEBI" id="CHEBI:136572"/>
        <dbReference type="ChEBI" id="CHEBI:456216"/>
        <dbReference type="EC" id="6.3.2.17"/>
    </reaction>
</comment>
<dbReference type="GO" id="GO:0016874">
    <property type="term" value="F:ligase activity"/>
    <property type="evidence" value="ECO:0007669"/>
    <property type="project" value="UniProtKB-KW"/>
</dbReference>
<dbReference type="Pfam" id="PF02875">
    <property type="entry name" value="Mur_ligase_C"/>
    <property type="match status" value="1"/>
</dbReference>
<evidence type="ECO:0000256" key="6">
    <source>
        <dbReference type="ARBA" id="ARBA00013025"/>
    </source>
</evidence>
<evidence type="ECO:0000256" key="9">
    <source>
        <dbReference type="ARBA" id="ARBA00022723"/>
    </source>
</evidence>
<evidence type="ECO:0000256" key="20">
    <source>
        <dbReference type="ARBA" id="ARBA00049161"/>
    </source>
</evidence>
<evidence type="ECO:0000259" key="21">
    <source>
        <dbReference type="Pfam" id="PF02875"/>
    </source>
</evidence>
<dbReference type="Proteomes" id="UP001597526">
    <property type="component" value="Unassembled WGS sequence"/>
</dbReference>
<dbReference type="SUPFAM" id="SSF53244">
    <property type="entry name" value="MurD-like peptide ligases, peptide-binding domain"/>
    <property type="match status" value="1"/>
</dbReference>
<keyword evidence="9" id="KW-0479">Metal-binding</keyword>
<organism evidence="23 24">
    <name type="scientific">Croceitalea marina</name>
    <dbReference type="NCBI Taxonomy" id="1775166"/>
    <lineage>
        <taxon>Bacteria</taxon>
        <taxon>Pseudomonadati</taxon>
        <taxon>Bacteroidota</taxon>
        <taxon>Flavobacteriia</taxon>
        <taxon>Flavobacteriales</taxon>
        <taxon>Flavobacteriaceae</taxon>
        <taxon>Croceitalea</taxon>
    </lineage>
</organism>
<evidence type="ECO:0000256" key="18">
    <source>
        <dbReference type="ARBA" id="ARBA00047808"/>
    </source>
</evidence>
<gene>
    <name evidence="23" type="ORF">ACFSQJ_19835</name>
</gene>
<comment type="caution">
    <text evidence="23">The sequence shown here is derived from an EMBL/GenBank/DDBJ whole genome shotgun (WGS) entry which is preliminary data.</text>
</comment>
<reference evidence="24" key="1">
    <citation type="journal article" date="2019" name="Int. J. Syst. Evol. Microbiol.">
        <title>The Global Catalogue of Microorganisms (GCM) 10K type strain sequencing project: providing services to taxonomists for standard genome sequencing and annotation.</title>
        <authorList>
            <consortium name="The Broad Institute Genomics Platform"/>
            <consortium name="The Broad Institute Genome Sequencing Center for Infectious Disease"/>
            <person name="Wu L."/>
            <person name="Ma J."/>
        </authorList>
    </citation>
    <scope>NUCLEOTIDE SEQUENCE [LARGE SCALE GENOMIC DNA]</scope>
    <source>
        <strain evidence="24">KCTC 52368</strain>
    </source>
</reference>
<dbReference type="InterPro" id="IPR036615">
    <property type="entry name" value="Mur_ligase_C_dom_sf"/>
</dbReference>
<keyword evidence="24" id="KW-1185">Reference proteome</keyword>
<evidence type="ECO:0000313" key="23">
    <source>
        <dbReference type="EMBL" id="MFD2589184.1"/>
    </source>
</evidence>
<dbReference type="EMBL" id="JBHULB010000083">
    <property type="protein sequence ID" value="MFD2589184.1"/>
    <property type="molecule type" value="Genomic_DNA"/>
</dbReference>
<evidence type="ECO:0000256" key="11">
    <source>
        <dbReference type="ARBA" id="ARBA00022840"/>
    </source>
</evidence>
<comment type="pathway">
    <text evidence="3">Cofactor biosynthesis; tetrahydrofolylpolyglutamate biosynthesis.</text>
</comment>